<dbReference type="EMBL" id="HBIR01046595">
    <property type="protein sequence ID" value="CAE0580874.1"/>
    <property type="molecule type" value="Transcribed_RNA"/>
</dbReference>
<dbReference type="NCBIfam" id="TIGR02824">
    <property type="entry name" value="quinone_pig3"/>
    <property type="match status" value="1"/>
</dbReference>
<protein>
    <recommendedName>
        <fullName evidence="3">Enoyl reductase (ER) domain-containing protein</fullName>
    </recommendedName>
</protein>
<evidence type="ECO:0000256" key="1">
    <source>
        <dbReference type="ARBA" id="ARBA00022857"/>
    </source>
</evidence>
<reference evidence="4" key="1">
    <citation type="submission" date="2021-01" db="EMBL/GenBank/DDBJ databases">
        <authorList>
            <person name="Corre E."/>
            <person name="Pelletier E."/>
            <person name="Niang G."/>
            <person name="Scheremetjew M."/>
            <person name="Finn R."/>
            <person name="Kale V."/>
            <person name="Holt S."/>
            <person name="Cochrane G."/>
            <person name="Meng A."/>
            <person name="Brown T."/>
            <person name="Cohen L."/>
        </authorList>
    </citation>
    <scope>NUCLEOTIDE SEQUENCE</scope>
    <source>
        <strain evidence="4">379</strain>
    </source>
</reference>
<dbReference type="Pfam" id="PF00107">
    <property type="entry name" value="ADH_zinc_N"/>
    <property type="match status" value="1"/>
</dbReference>
<dbReference type="GO" id="GO:0003960">
    <property type="term" value="F:quinone reductase (NADPH) activity"/>
    <property type="evidence" value="ECO:0007669"/>
    <property type="project" value="TreeGrafter"/>
</dbReference>
<dbReference type="InterPro" id="IPR013149">
    <property type="entry name" value="ADH-like_C"/>
</dbReference>
<evidence type="ECO:0000259" key="3">
    <source>
        <dbReference type="SMART" id="SM00829"/>
    </source>
</evidence>
<dbReference type="InterPro" id="IPR014189">
    <property type="entry name" value="Quinone_OxRdtase_PIG3"/>
</dbReference>
<dbReference type="CDD" id="cd05276">
    <property type="entry name" value="p53_inducible_oxidoreductase"/>
    <property type="match status" value="1"/>
</dbReference>
<dbReference type="InterPro" id="IPR020843">
    <property type="entry name" value="ER"/>
</dbReference>
<gene>
    <name evidence="4" type="ORF">EHUX00137_LOCUS36396</name>
</gene>
<organism evidence="4">
    <name type="scientific">Emiliania huxleyi</name>
    <name type="common">Coccolithophore</name>
    <name type="synonym">Pontosphaera huxleyi</name>
    <dbReference type="NCBI Taxonomy" id="2903"/>
    <lineage>
        <taxon>Eukaryota</taxon>
        <taxon>Haptista</taxon>
        <taxon>Haptophyta</taxon>
        <taxon>Prymnesiophyceae</taxon>
        <taxon>Isochrysidales</taxon>
        <taxon>Noelaerhabdaceae</taxon>
        <taxon>Emiliania</taxon>
    </lineage>
</organism>
<dbReference type="SMART" id="SM00829">
    <property type="entry name" value="PKS_ER"/>
    <property type="match status" value="1"/>
</dbReference>
<dbReference type="PROSITE" id="PS51257">
    <property type="entry name" value="PROKAR_LIPOPROTEIN"/>
    <property type="match status" value="1"/>
</dbReference>
<dbReference type="GO" id="GO:0048038">
    <property type="term" value="F:quinone binding"/>
    <property type="evidence" value="ECO:0007669"/>
    <property type="project" value="TreeGrafter"/>
</dbReference>
<dbReference type="InterPro" id="IPR013154">
    <property type="entry name" value="ADH-like_N"/>
</dbReference>
<sequence length="360" mass="37238">MLRTAAIAAAGAAVAACLYALTRRPRLAFDLPGTMSAIVARDAACTVVTVPTPQPAAGEVLIQVRATAINRLDVMQRRGKSPVPKGVTEVLGLEAAGIVVATSSAAFEVGDEVLALVPGGSYAEYVAVDATTVMRKPRSMSWAEAASVPEAWLTASLNLRLANVSPGETVLIHAAASGVGVASVQLARAAGARVLVTVGSAAKLELAQSLGASGGALRHDGPWLEAVRAAAPGGKVDAVLDCVAGAYAEQNVEALGVDGRWVLYSLLSGPEMPEGLAKGFLATLMKKRVQLLATTLRTRSRPFKKELVDAFAAQVLPHIGSRFHHVIDKEFDGLASAQAAHDYLESNANAGKVVLKVSQL</sequence>
<dbReference type="Gene3D" id="3.90.180.10">
    <property type="entry name" value="Medium-chain alcohol dehydrogenases, catalytic domain"/>
    <property type="match status" value="1"/>
</dbReference>
<proteinExistence type="predicted"/>
<keyword evidence="2" id="KW-0560">Oxidoreductase</keyword>
<dbReference type="PANTHER" id="PTHR48106:SF18">
    <property type="entry name" value="QUINONE OXIDOREDUCTASE PIG3"/>
    <property type="match status" value="1"/>
</dbReference>
<dbReference type="Gene3D" id="3.40.50.720">
    <property type="entry name" value="NAD(P)-binding Rossmann-like Domain"/>
    <property type="match status" value="1"/>
</dbReference>
<dbReference type="SUPFAM" id="SSF50129">
    <property type="entry name" value="GroES-like"/>
    <property type="match status" value="1"/>
</dbReference>
<feature type="domain" description="Enoyl reductase (ER)" evidence="3">
    <location>
        <begin position="33"/>
        <end position="355"/>
    </location>
</feature>
<name>A0A6U9B5E3_EMIHU</name>
<dbReference type="SUPFAM" id="SSF51735">
    <property type="entry name" value="NAD(P)-binding Rossmann-fold domains"/>
    <property type="match status" value="1"/>
</dbReference>
<evidence type="ECO:0000313" key="4">
    <source>
        <dbReference type="EMBL" id="CAE0580874.1"/>
    </source>
</evidence>
<evidence type="ECO:0000256" key="2">
    <source>
        <dbReference type="ARBA" id="ARBA00023002"/>
    </source>
</evidence>
<dbReference type="GO" id="GO:0070402">
    <property type="term" value="F:NADPH binding"/>
    <property type="evidence" value="ECO:0007669"/>
    <property type="project" value="TreeGrafter"/>
</dbReference>
<dbReference type="Pfam" id="PF08240">
    <property type="entry name" value="ADH_N"/>
    <property type="match status" value="1"/>
</dbReference>
<dbReference type="AlphaFoldDB" id="A0A6U9B5E3"/>
<dbReference type="InterPro" id="IPR011032">
    <property type="entry name" value="GroES-like_sf"/>
</dbReference>
<dbReference type="PANTHER" id="PTHR48106">
    <property type="entry name" value="QUINONE OXIDOREDUCTASE PIG3-RELATED"/>
    <property type="match status" value="1"/>
</dbReference>
<keyword evidence="1" id="KW-0521">NADP</keyword>
<dbReference type="InterPro" id="IPR036291">
    <property type="entry name" value="NAD(P)-bd_dom_sf"/>
</dbReference>
<accession>A0A6U9B5E3</accession>